<evidence type="ECO:0000313" key="1">
    <source>
        <dbReference type="EMBL" id="CAJ1945007.1"/>
    </source>
</evidence>
<proteinExistence type="predicted"/>
<keyword evidence="2" id="KW-1185">Reference proteome</keyword>
<sequence length="98" mass="11087">MIAQDSPQQEQERIGTLRFLSPRQLVKQDNFVSFGEPTTRSTPPSPVACARTRGTTRAIVPLPRMEREQSWKLLSVSESTDHICSNLRSLTQPLMGKY</sequence>
<comment type="caution">
    <text evidence="1">The sequence shown here is derived from an EMBL/GenBank/DDBJ whole genome shotgun (WGS) entry which is preliminary data.</text>
</comment>
<name>A0AAD2CU64_9STRA</name>
<dbReference type="EMBL" id="CAKOGP040001302">
    <property type="protein sequence ID" value="CAJ1945007.1"/>
    <property type="molecule type" value="Genomic_DNA"/>
</dbReference>
<dbReference type="AlphaFoldDB" id="A0AAD2CU64"/>
<reference evidence="1" key="1">
    <citation type="submission" date="2023-08" db="EMBL/GenBank/DDBJ databases">
        <authorList>
            <person name="Audoor S."/>
            <person name="Bilcke G."/>
        </authorList>
    </citation>
    <scope>NUCLEOTIDE SEQUENCE</scope>
</reference>
<accession>A0AAD2CU64</accession>
<protein>
    <submittedName>
        <fullName evidence="1">Uncharacterized protein</fullName>
    </submittedName>
</protein>
<dbReference type="Proteomes" id="UP001295423">
    <property type="component" value="Unassembled WGS sequence"/>
</dbReference>
<gene>
    <name evidence="1" type="ORF">CYCCA115_LOCUS9154</name>
</gene>
<organism evidence="1 2">
    <name type="scientific">Cylindrotheca closterium</name>
    <dbReference type="NCBI Taxonomy" id="2856"/>
    <lineage>
        <taxon>Eukaryota</taxon>
        <taxon>Sar</taxon>
        <taxon>Stramenopiles</taxon>
        <taxon>Ochrophyta</taxon>
        <taxon>Bacillariophyta</taxon>
        <taxon>Bacillariophyceae</taxon>
        <taxon>Bacillariophycidae</taxon>
        <taxon>Bacillariales</taxon>
        <taxon>Bacillariaceae</taxon>
        <taxon>Cylindrotheca</taxon>
    </lineage>
</organism>
<evidence type="ECO:0000313" key="2">
    <source>
        <dbReference type="Proteomes" id="UP001295423"/>
    </source>
</evidence>